<evidence type="ECO:0000313" key="2">
    <source>
        <dbReference type="Proteomes" id="UP000253324"/>
    </source>
</evidence>
<proteinExistence type="predicted"/>
<dbReference type="Proteomes" id="UP000253324">
    <property type="component" value="Unassembled WGS sequence"/>
</dbReference>
<gene>
    <name evidence="1" type="ORF">C7476_11575</name>
</gene>
<organism evidence="1 2">
    <name type="scientific">Phyllobacterium bourgognense</name>
    <dbReference type="NCBI Taxonomy" id="314236"/>
    <lineage>
        <taxon>Bacteria</taxon>
        <taxon>Pseudomonadati</taxon>
        <taxon>Pseudomonadota</taxon>
        <taxon>Alphaproteobacteria</taxon>
        <taxon>Hyphomicrobiales</taxon>
        <taxon>Phyllobacteriaceae</taxon>
        <taxon>Phyllobacterium</taxon>
    </lineage>
</organism>
<reference evidence="1 2" key="1">
    <citation type="submission" date="2018-07" db="EMBL/GenBank/DDBJ databases">
        <title>Genomic Encyclopedia of Type Strains, Phase III (KMG-III): the genomes of soil and plant-associated and newly described type strains.</title>
        <authorList>
            <person name="Whitman W."/>
        </authorList>
    </citation>
    <scope>NUCLEOTIDE SEQUENCE [LARGE SCALE GENOMIC DNA]</scope>
    <source>
        <strain evidence="1 2">31-25a</strain>
    </source>
</reference>
<dbReference type="AlphaFoldDB" id="A0A368YIQ3"/>
<keyword evidence="2" id="KW-1185">Reference proteome</keyword>
<name>A0A368YIQ3_9HYPH</name>
<dbReference type="EMBL" id="QPJM01000015">
    <property type="protein sequence ID" value="RCW80110.1"/>
    <property type="molecule type" value="Genomic_DNA"/>
</dbReference>
<sequence>MKRQSGGSPAFSFAGMNLTSGCYPSIPHGAIVLNVDVRTITSVTDAAAKHPQLTCN</sequence>
<dbReference type="PROSITE" id="PS51257">
    <property type="entry name" value="PROKAR_LIPOPROTEIN"/>
    <property type="match status" value="1"/>
</dbReference>
<protein>
    <submittedName>
        <fullName evidence="1">Uncharacterized protein</fullName>
    </submittedName>
</protein>
<evidence type="ECO:0000313" key="1">
    <source>
        <dbReference type="EMBL" id="RCW80110.1"/>
    </source>
</evidence>
<comment type="caution">
    <text evidence="1">The sequence shown here is derived from an EMBL/GenBank/DDBJ whole genome shotgun (WGS) entry which is preliminary data.</text>
</comment>
<accession>A0A368YIQ3</accession>